<evidence type="ECO:0000256" key="9">
    <source>
        <dbReference type="ARBA" id="ARBA00023172"/>
    </source>
</evidence>
<feature type="compositionally biased region" description="Basic and acidic residues" evidence="13">
    <location>
        <begin position="8"/>
        <end position="25"/>
    </location>
</feature>
<feature type="domain" description="Rad50/SbcC-type AAA" evidence="14">
    <location>
        <begin position="93"/>
        <end position="346"/>
    </location>
</feature>
<dbReference type="GO" id="GO:0000724">
    <property type="term" value="P:double-strand break repair via homologous recombination"/>
    <property type="evidence" value="ECO:0007669"/>
    <property type="project" value="TreeGrafter"/>
</dbReference>
<dbReference type="Proteomes" id="UP000590412">
    <property type="component" value="Unassembled WGS sequence"/>
</dbReference>
<gene>
    <name evidence="15" type="ORF">FOB60_003910</name>
</gene>
<dbReference type="GO" id="GO:0030915">
    <property type="term" value="C:Smc5-Smc6 complex"/>
    <property type="evidence" value="ECO:0007669"/>
    <property type="project" value="TreeGrafter"/>
</dbReference>
<evidence type="ECO:0000259" key="14">
    <source>
        <dbReference type="Pfam" id="PF13476"/>
    </source>
</evidence>
<dbReference type="GO" id="GO:0003684">
    <property type="term" value="F:damaged DNA binding"/>
    <property type="evidence" value="ECO:0007669"/>
    <property type="project" value="TreeGrafter"/>
</dbReference>
<dbReference type="Gene3D" id="3.40.50.300">
    <property type="entry name" value="P-loop containing nucleotide triphosphate hydrolases"/>
    <property type="match status" value="2"/>
</dbReference>
<evidence type="ECO:0000256" key="10">
    <source>
        <dbReference type="ARBA" id="ARBA00023204"/>
    </source>
</evidence>
<dbReference type="GO" id="GO:0035861">
    <property type="term" value="C:site of double-strand break"/>
    <property type="evidence" value="ECO:0007669"/>
    <property type="project" value="TreeGrafter"/>
</dbReference>
<dbReference type="EMBL" id="JABWAB010000005">
    <property type="protein sequence ID" value="KAF6051242.1"/>
    <property type="molecule type" value="Genomic_DNA"/>
</dbReference>
<feature type="coiled-coil region" evidence="12">
    <location>
        <begin position="900"/>
        <end position="952"/>
    </location>
</feature>
<feature type="region of interest" description="Disordered" evidence="13">
    <location>
        <begin position="1"/>
        <end position="85"/>
    </location>
</feature>
<keyword evidence="5" id="KW-0547">Nucleotide-binding</keyword>
<accession>A0A8X7NLZ5</accession>
<dbReference type="PANTHER" id="PTHR19306">
    <property type="entry name" value="STRUCTURAL MAINTENANCE OF CHROMOSOMES 5,6 SMC5, SMC6"/>
    <property type="match status" value="1"/>
</dbReference>
<comment type="similarity">
    <text evidence="3">Belongs to the SMC family. SMC6 subfamily.</text>
</comment>
<comment type="caution">
    <text evidence="15">The sequence shown here is derived from an EMBL/GenBank/DDBJ whole genome shotgun (WGS) entry which is preliminary data.</text>
</comment>
<evidence type="ECO:0000256" key="13">
    <source>
        <dbReference type="SAM" id="MobiDB-lite"/>
    </source>
</evidence>
<keyword evidence="6" id="KW-0227">DNA damage</keyword>
<evidence type="ECO:0000313" key="16">
    <source>
        <dbReference type="Proteomes" id="UP000590412"/>
    </source>
</evidence>
<evidence type="ECO:0000256" key="1">
    <source>
        <dbReference type="ARBA" id="ARBA00004123"/>
    </source>
</evidence>
<dbReference type="GO" id="GO:0016887">
    <property type="term" value="F:ATP hydrolysis activity"/>
    <property type="evidence" value="ECO:0007669"/>
    <property type="project" value="InterPro"/>
</dbReference>
<feature type="compositionally biased region" description="Acidic residues" evidence="13">
    <location>
        <begin position="66"/>
        <end position="82"/>
    </location>
</feature>
<dbReference type="InterPro" id="IPR038729">
    <property type="entry name" value="Rad50/SbcC_AAA"/>
</dbReference>
<proteinExistence type="inferred from homology"/>
<keyword evidence="4" id="KW-0158">Chromosome</keyword>
<evidence type="ECO:0000256" key="3">
    <source>
        <dbReference type="ARBA" id="ARBA00006793"/>
    </source>
</evidence>
<evidence type="ECO:0000256" key="12">
    <source>
        <dbReference type="SAM" id="Coils"/>
    </source>
</evidence>
<name>A0A8X7NLZ5_CANPA</name>
<dbReference type="SUPFAM" id="SSF52540">
    <property type="entry name" value="P-loop containing nucleoside triphosphate hydrolases"/>
    <property type="match status" value="1"/>
</dbReference>
<keyword evidence="11" id="KW-0539">Nucleus</keyword>
<organism evidence="15 16">
    <name type="scientific">Candida parapsilosis</name>
    <name type="common">Yeast</name>
    <dbReference type="NCBI Taxonomy" id="5480"/>
    <lineage>
        <taxon>Eukaryota</taxon>
        <taxon>Fungi</taxon>
        <taxon>Dikarya</taxon>
        <taxon>Ascomycota</taxon>
        <taxon>Saccharomycotina</taxon>
        <taxon>Pichiomycetes</taxon>
        <taxon>Debaryomycetaceae</taxon>
        <taxon>Candida/Lodderomyces clade</taxon>
        <taxon>Candida</taxon>
    </lineage>
</organism>
<dbReference type="PANTHER" id="PTHR19306:SF6">
    <property type="entry name" value="STRUCTURAL MAINTENANCE OF CHROMOSOMES PROTEIN 6"/>
    <property type="match status" value="1"/>
</dbReference>
<dbReference type="AlphaFoldDB" id="A0A8X7NLZ5"/>
<dbReference type="InterPro" id="IPR027417">
    <property type="entry name" value="P-loop_NTPase"/>
</dbReference>
<evidence type="ECO:0000256" key="6">
    <source>
        <dbReference type="ARBA" id="ARBA00022763"/>
    </source>
</evidence>
<evidence type="ECO:0000256" key="4">
    <source>
        <dbReference type="ARBA" id="ARBA00022454"/>
    </source>
</evidence>
<keyword evidence="7" id="KW-0067">ATP-binding</keyword>
<keyword evidence="8 12" id="KW-0175">Coiled coil</keyword>
<protein>
    <submittedName>
        <fullName evidence="15">RecF/RecN/SMC N terminal domain family protein</fullName>
    </submittedName>
</protein>
<evidence type="ECO:0000313" key="15">
    <source>
        <dbReference type="EMBL" id="KAF6051242.1"/>
    </source>
</evidence>
<dbReference type="GO" id="GO:0005524">
    <property type="term" value="F:ATP binding"/>
    <property type="evidence" value="ECO:0007669"/>
    <property type="project" value="UniProtKB-KW"/>
</dbReference>
<feature type="coiled-coil region" evidence="12">
    <location>
        <begin position="695"/>
        <end position="833"/>
    </location>
</feature>
<reference evidence="15" key="1">
    <citation type="submission" date="2020-03" db="EMBL/GenBank/DDBJ databases">
        <title>FDA dAtabase for Regulatory Grade micrObial Sequences (FDA-ARGOS): Supporting development and validation of Infectious Disease Dx tests.</title>
        <authorList>
            <person name="Campos J."/>
            <person name="Goldberg B."/>
            <person name="Tallon L."/>
            <person name="Sadzewicz L."/>
            <person name="Vavikolanu K."/>
            <person name="Mehta A."/>
            <person name="Aluvathingal J."/>
            <person name="Nadendla S."/>
            <person name="Nandy P."/>
            <person name="Geyer C."/>
            <person name="Yan Y."/>
            <person name="Sichtig H."/>
        </authorList>
    </citation>
    <scope>NUCLEOTIDE SEQUENCE [LARGE SCALE GENOMIC DNA]</scope>
    <source>
        <strain evidence="15">FDAARGOS_652</strain>
    </source>
</reference>
<dbReference type="GO" id="GO:0003697">
    <property type="term" value="F:single-stranded DNA binding"/>
    <property type="evidence" value="ECO:0007669"/>
    <property type="project" value="TreeGrafter"/>
</dbReference>
<dbReference type="GO" id="GO:0005634">
    <property type="term" value="C:nucleus"/>
    <property type="evidence" value="ECO:0007669"/>
    <property type="project" value="UniProtKB-SubCell"/>
</dbReference>
<evidence type="ECO:0000256" key="2">
    <source>
        <dbReference type="ARBA" id="ARBA00004286"/>
    </source>
</evidence>
<comment type="subcellular location">
    <subcellularLocation>
        <location evidence="2">Chromosome</location>
    </subcellularLocation>
    <subcellularLocation>
        <location evidence="1">Nucleus</location>
    </subcellularLocation>
</comment>
<evidence type="ECO:0000256" key="8">
    <source>
        <dbReference type="ARBA" id="ARBA00023054"/>
    </source>
</evidence>
<evidence type="ECO:0000256" key="7">
    <source>
        <dbReference type="ARBA" id="ARBA00022840"/>
    </source>
</evidence>
<evidence type="ECO:0000256" key="11">
    <source>
        <dbReference type="ARBA" id="ARBA00023242"/>
    </source>
</evidence>
<dbReference type="Pfam" id="PF13476">
    <property type="entry name" value="AAA_23"/>
    <property type="match status" value="1"/>
</dbReference>
<keyword evidence="10" id="KW-0234">DNA repair</keyword>
<evidence type="ECO:0000256" key="5">
    <source>
        <dbReference type="ARBA" id="ARBA00022741"/>
    </source>
</evidence>
<feature type="coiled-coil region" evidence="12">
    <location>
        <begin position="324"/>
        <end position="510"/>
    </location>
</feature>
<keyword evidence="9" id="KW-0233">DNA recombination</keyword>
<sequence>MSATSMKRPRDDGFTNYDVSRDDNIRPSQQLMSSMIRPRKKRAMMTQYDDDDDDDGSSASGPGSEIDSDESETEEYPGDDGETPAQAGIIEHLSLKNFMCHDSFELSLGPQINFIIGRNGSGKSAILTGISVGLGAKANDTNRGSSIRDLIKDGKTTSRIILTLKNEGPTAYKSEEFGKKIIVERKLQRTGGNSYAIKSESGKIISHKKAVLDEILFKFNITVDNPLAFLSQDKAREFLTTATAKTKFEYFLAGAYITDVHNNLDETYRNIHDIRTKRDQAEKYAKACKAEYNRIGQIYNAHRRNDHLRAISKNLNAKVYWFNVQSLENKIKEYNERIATAEAELEQTNLRIQQMDELITSEQPQEEKIREELKSAQAALESQQNRYDETKAVRSQFISQMNIIKADIAKNEKEIGNLQKNINYTQDKLRNERKKIEEQEGGSKEEIRNKLTQVDEQLAKREEDMAVCRNKMKELHSNPDPRLEELTQARESSNRNLRELRARQSDLEKEQFSRYTPWDARKMQGVMRDIDRTQWQSKPIGPLGSYISVKKQYNNWKPLLDAILSKSLDAFIVRDERDRAQLDRILRQHHAFHNIIVRKTERYHYESGKARGTTVLDMLNISEEAVLYALIDNSSIEKLIIASTAEEARKLCYEPNVYGALVQFGSSSGSRVSRQNGVLRSDPVYYSGKLPKFGTESKNELMDELREEINHEAENSRNIEREFRNVKIKIDEKRESLYHQQSELKRTIDGLRRKKAIYEDKIDKEIDESNILKLQLRIEEDTTQISRLEGVIESLEENLERATEKCNACVHSLKEIKEERSEKAENQRIAQKKLDTHEEYIKTLRGKIVDSEGMKQDFSRTIEKSRAKIGRAEAMLEEQIKFAQSHSRRDEVTITEDDTQESIAEAFAEIQREIKDAEQVLGSTLEEVLKELEAAERKLDQAVARELELEKIITGIAEEINARVSFFNVTIRHAVSMAERSFEDSMEIRGFRGTLNMDFEKRILELTVKTKKDDMKRTVESLSGGEKSYTQIALLLAIWRTMNSRIRGLDEFDVYMDSVNRSISIKLLLHELARYPKSQNIFITPQDIAVVGDLSGDNVRIHKMSDPRRDN</sequence>